<dbReference type="Pfam" id="PF00561">
    <property type="entry name" value="Abhydrolase_1"/>
    <property type="match status" value="1"/>
</dbReference>
<dbReference type="GO" id="GO:0016787">
    <property type="term" value="F:hydrolase activity"/>
    <property type="evidence" value="ECO:0007669"/>
    <property type="project" value="UniProtKB-KW"/>
</dbReference>
<dbReference type="Proteomes" id="UP001220509">
    <property type="component" value="Chromosome"/>
</dbReference>
<reference evidence="4 5" key="1">
    <citation type="submission" date="2023-02" db="EMBL/GenBank/DDBJ databases">
        <title>Genome sequence of Paenibacillus kyungheensis KACC 18744.</title>
        <authorList>
            <person name="Kim S."/>
            <person name="Heo J."/>
            <person name="Kwon S.-W."/>
        </authorList>
    </citation>
    <scope>NUCLEOTIDE SEQUENCE [LARGE SCALE GENOMIC DNA]</scope>
    <source>
        <strain evidence="4 5">KACC 18744</strain>
    </source>
</reference>
<dbReference type="PANTHER" id="PTHR12277">
    <property type="entry name" value="ALPHA/BETA HYDROLASE DOMAIN-CONTAINING PROTEIN"/>
    <property type="match status" value="1"/>
</dbReference>
<evidence type="ECO:0000256" key="2">
    <source>
        <dbReference type="SAM" id="Phobius"/>
    </source>
</evidence>
<organism evidence="4 5">
    <name type="scientific">Paenibacillus kyungheensis</name>
    <dbReference type="NCBI Taxonomy" id="1452732"/>
    <lineage>
        <taxon>Bacteria</taxon>
        <taxon>Bacillati</taxon>
        <taxon>Bacillota</taxon>
        <taxon>Bacilli</taxon>
        <taxon>Bacillales</taxon>
        <taxon>Paenibacillaceae</taxon>
        <taxon>Paenibacillus</taxon>
    </lineage>
</organism>
<keyword evidence="5" id="KW-1185">Reference proteome</keyword>
<name>A0AAX3M4V0_9BACL</name>
<dbReference type="RefSeq" id="WP_273614781.1">
    <property type="nucleotide sequence ID" value="NZ_CP117416.1"/>
</dbReference>
<gene>
    <name evidence="4" type="ORF">PQ456_02885</name>
</gene>
<feature type="domain" description="AB hydrolase-1" evidence="3">
    <location>
        <begin position="108"/>
        <end position="216"/>
    </location>
</feature>
<evidence type="ECO:0000256" key="1">
    <source>
        <dbReference type="SAM" id="MobiDB-lite"/>
    </source>
</evidence>
<dbReference type="InterPro" id="IPR029058">
    <property type="entry name" value="AB_hydrolase_fold"/>
</dbReference>
<feature type="region of interest" description="Disordered" evidence="1">
    <location>
        <begin position="334"/>
        <end position="385"/>
    </location>
</feature>
<evidence type="ECO:0000313" key="5">
    <source>
        <dbReference type="Proteomes" id="UP001220509"/>
    </source>
</evidence>
<evidence type="ECO:0000313" key="4">
    <source>
        <dbReference type="EMBL" id="WCT56496.1"/>
    </source>
</evidence>
<dbReference type="PANTHER" id="PTHR12277:SF81">
    <property type="entry name" value="PROTEIN ABHD13"/>
    <property type="match status" value="1"/>
</dbReference>
<dbReference type="EMBL" id="CP117416">
    <property type="protein sequence ID" value="WCT56496.1"/>
    <property type="molecule type" value="Genomic_DNA"/>
</dbReference>
<sequence length="385" mass="42647">MSTTLQENAKPHSSELEETPPVVSPRQIRIKHVVVAFLLSIVFFFLFCFVALHAYIAWVLSNPTVASVYSNPMQAKGMAYEDITFPAADDSRMMQGWYIPAEQKSSKTIIFSHGYGANREETWIPMYDLAHYAHKLNFNVVMFDYGFAAKTNKEVATGGKKESQQLLGAIQLAKQKGSQEIVVWGFSMGAGTALQAGLKTKDVTAMILDSTFLLEPDTLYYNIQQQLDLPRHPSLEILEFLLPIVNGTSLNQIPYQQVKKEDYPFPIFFIHGTNDDKAPYQIAEQLAANQTNPNSGSWVIQGAHHELEFREHPREYLRKVSDFLSSLNLAEEDDVNNEPLLNDGATDSTSSTSSSSTSTGKTATSSSSSKSTSGTTSTSNETTSK</sequence>
<dbReference type="SUPFAM" id="SSF53474">
    <property type="entry name" value="alpha/beta-Hydrolases"/>
    <property type="match status" value="1"/>
</dbReference>
<evidence type="ECO:0000259" key="3">
    <source>
        <dbReference type="Pfam" id="PF00561"/>
    </source>
</evidence>
<proteinExistence type="predicted"/>
<dbReference type="AlphaFoldDB" id="A0AAX3M4V0"/>
<feature type="compositionally biased region" description="Low complexity" evidence="1">
    <location>
        <begin position="346"/>
        <end position="385"/>
    </location>
</feature>
<dbReference type="Gene3D" id="3.40.50.1820">
    <property type="entry name" value="alpha/beta hydrolase"/>
    <property type="match status" value="1"/>
</dbReference>
<keyword evidence="2" id="KW-1133">Transmembrane helix</keyword>
<feature type="transmembrane region" description="Helical" evidence="2">
    <location>
        <begin position="33"/>
        <end position="58"/>
    </location>
</feature>
<keyword evidence="4" id="KW-0378">Hydrolase</keyword>
<protein>
    <submittedName>
        <fullName evidence="4">Alpha/beta hydrolase</fullName>
    </submittedName>
</protein>
<dbReference type="InterPro" id="IPR000073">
    <property type="entry name" value="AB_hydrolase_1"/>
</dbReference>
<dbReference type="KEGG" id="pka:PQ456_02885"/>
<keyword evidence="2" id="KW-0472">Membrane</keyword>
<keyword evidence="2" id="KW-0812">Transmembrane</keyword>
<accession>A0AAX3M4V0</accession>